<dbReference type="RefSeq" id="WP_255240285.1">
    <property type="nucleotide sequence ID" value="NZ_CP101398.1"/>
</dbReference>
<name>A0ABY5FIU4_9ACTN</name>
<keyword evidence="3" id="KW-1185">Reference proteome</keyword>
<proteinExistence type="predicted"/>
<dbReference type="EMBL" id="CP101398">
    <property type="protein sequence ID" value="UTR83596.1"/>
    <property type="molecule type" value="Genomic_DNA"/>
</dbReference>
<evidence type="ECO:0000313" key="1">
    <source>
        <dbReference type="EMBL" id="UTR83596.1"/>
    </source>
</evidence>
<organism evidence="2 3">
    <name type="scientific">Streptomyces cavourensis</name>
    <dbReference type="NCBI Taxonomy" id="67258"/>
    <lineage>
        <taxon>Bacteria</taxon>
        <taxon>Bacillati</taxon>
        <taxon>Actinomycetota</taxon>
        <taxon>Actinomycetes</taxon>
        <taxon>Kitasatosporales</taxon>
        <taxon>Streptomycetaceae</taxon>
        <taxon>Streptomyces</taxon>
    </lineage>
</organism>
<evidence type="ECO:0000313" key="2">
    <source>
        <dbReference type="EMBL" id="UTR83609.1"/>
    </source>
</evidence>
<keyword evidence="2" id="KW-0614">Plasmid</keyword>
<geneLocation type="plasmid" evidence="2 3">
    <name>unnamed</name>
</geneLocation>
<reference evidence="2" key="1">
    <citation type="submission" date="2022-07" db="EMBL/GenBank/DDBJ databases">
        <title>Genomic of Streptomyces cavourensis F2.</title>
        <authorList>
            <person name="Hu S."/>
            <person name="Liang W."/>
        </authorList>
    </citation>
    <scope>NUCLEOTIDE SEQUENCE</scope>
    <source>
        <strain evidence="2">F2</strain>
        <plasmid evidence="2">unnamed</plasmid>
    </source>
</reference>
<dbReference type="Proteomes" id="UP001058236">
    <property type="component" value="Plasmid unnamed"/>
</dbReference>
<dbReference type="EMBL" id="CP101398">
    <property type="protein sequence ID" value="UTR83609.1"/>
    <property type="molecule type" value="Genomic_DNA"/>
</dbReference>
<gene>
    <name evidence="1" type="ORF">NLU04_34350</name>
    <name evidence="2" type="ORF">NLU04_34415</name>
</gene>
<accession>A0ABY5FIU4</accession>
<evidence type="ECO:0000313" key="3">
    <source>
        <dbReference type="Proteomes" id="UP001058236"/>
    </source>
</evidence>
<evidence type="ECO:0008006" key="4">
    <source>
        <dbReference type="Google" id="ProtNLM"/>
    </source>
</evidence>
<protein>
    <recommendedName>
        <fullName evidence="4">Antitoxin VbhA domain-containing protein</fullName>
    </recommendedName>
</protein>
<sequence length="61" mass="6354">MNVTGSVWEAGKERAATDQVSISHAIGLLLEAYTAGVIDLETMVAQLDARHEGEEAGGAGR</sequence>